<dbReference type="SMART" id="SM01222">
    <property type="entry name" value="FTCD_N"/>
    <property type="match status" value="1"/>
</dbReference>
<accession>A0A1G6K8W6</accession>
<dbReference type="InterPro" id="IPR051623">
    <property type="entry name" value="FTCD"/>
</dbReference>
<name>A0A1G6K8W6_9BACT</name>
<dbReference type="Gene3D" id="3.30.990.10">
    <property type="entry name" value="Formiminotransferase, N-terminal subdomain"/>
    <property type="match status" value="1"/>
</dbReference>
<dbReference type="PANTHER" id="PTHR12234:SF8">
    <property type="entry name" value="FORMIMINOTRANSFERASE-CYCLODEAMINASE"/>
    <property type="match status" value="1"/>
</dbReference>
<dbReference type="InterPro" id="IPR022384">
    <property type="entry name" value="FormiminoTrfase_cat_dom_sf"/>
</dbReference>
<dbReference type="EC" id="2.1.2.5" evidence="3"/>
<dbReference type="EMBL" id="FMYV01000002">
    <property type="protein sequence ID" value="SDC27387.1"/>
    <property type="molecule type" value="Genomic_DNA"/>
</dbReference>
<dbReference type="OrthoDB" id="9773217at2"/>
<keyword evidence="2" id="KW-0808">Transferase</keyword>
<dbReference type="GO" id="GO:0030409">
    <property type="term" value="F:glutamate formimidoyltransferase activity"/>
    <property type="evidence" value="ECO:0007669"/>
    <property type="project" value="UniProtKB-EC"/>
</dbReference>
<evidence type="ECO:0000313" key="4">
    <source>
        <dbReference type="Proteomes" id="UP000199322"/>
    </source>
</evidence>
<proteinExistence type="predicted"/>
<organism evidence="2 4">
    <name type="scientific">Geotoga petraea</name>
    <dbReference type="NCBI Taxonomy" id="28234"/>
    <lineage>
        <taxon>Bacteria</taxon>
        <taxon>Thermotogati</taxon>
        <taxon>Thermotogota</taxon>
        <taxon>Thermotogae</taxon>
        <taxon>Petrotogales</taxon>
        <taxon>Petrotogaceae</taxon>
        <taxon>Geotoga</taxon>
    </lineage>
</organism>
<evidence type="ECO:0000259" key="1">
    <source>
        <dbReference type="SMART" id="SM01222"/>
    </source>
</evidence>
<dbReference type="InterPro" id="IPR037064">
    <property type="entry name" value="Formiminotransferase_N_sf"/>
</dbReference>
<protein>
    <submittedName>
        <fullName evidence="3">Glutamate formimidoyltransferase</fullName>
        <ecNumber evidence="3">2.1.2.5</ecNumber>
    </submittedName>
    <submittedName>
        <fullName evidence="2">Glutamate formiminotransferase</fullName>
    </submittedName>
</protein>
<reference evidence="3 5" key="2">
    <citation type="submission" date="2019-04" db="EMBL/GenBank/DDBJ databases">
        <title>Draft genome sequence data and analysis of a Fermenting Bacterium, Geotoga petraea strain HO-Geo1, isolated from heavy-oil petroleum reservoir in Russia.</title>
        <authorList>
            <person name="Grouzdev D.S."/>
            <person name="Semenova E.M."/>
            <person name="Sokolova D.S."/>
            <person name="Tourova T.P."/>
            <person name="Poltaraus A.B."/>
            <person name="Nazina T.N."/>
        </authorList>
    </citation>
    <scope>NUCLEOTIDE SEQUENCE [LARGE SCALE GENOMIC DNA]</scope>
    <source>
        <strain evidence="3 5">HO-Geo1</strain>
    </source>
</reference>
<dbReference type="NCBIfam" id="TIGR02024">
    <property type="entry name" value="FtcD"/>
    <property type="match status" value="1"/>
</dbReference>
<dbReference type="RefSeq" id="WP_091402979.1">
    <property type="nucleotide sequence ID" value="NZ_FMYV01000002.1"/>
</dbReference>
<reference evidence="2 4" key="1">
    <citation type="submission" date="2016-10" db="EMBL/GenBank/DDBJ databases">
        <authorList>
            <person name="de Groot N.N."/>
        </authorList>
    </citation>
    <scope>NUCLEOTIDE SEQUENCE [LARGE SCALE GENOMIC DNA]</scope>
    <source>
        <strain evidence="2 4">WG14</strain>
    </source>
</reference>
<evidence type="ECO:0000313" key="3">
    <source>
        <dbReference type="EMBL" id="TGG88464.1"/>
    </source>
</evidence>
<dbReference type="PANTHER" id="PTHR12234">
    <property type="entry name" value="FORMIMINOTRANSFERASE-CYCLODEAMINASE"/>
    <property type="match status" value="1"/>
</dbReference>
<feature type="domain" description="Formiminotransferase N-terminal subdomain" evidence="1">
    <location>
        <begin position="2"/>
        <end position="179"/>
    </location>
</feature>
<evidence type="ECO:0000313" key="2">
    <source>
        <dbReference type="EMBL" id="SDC27387.1"/>
    </source>
</evidence>
<dbReference type="SUPFAM" id="SSF55116">
    <property type="entry name" value="Formiminotransferase domain of formiminotransferase-cyclodeaminase"/>
    <property type="match status" value="1"/>
</dbReference>
<keyword evidence="4" id="KW-1185">Reference proteome</keyword>
<dbReference type="InterPro" id="IPR004227">
    <property type="entry name" value="Formiminotransferase_cat"/>
</dbReference>
<dbReference type="AlphaFoldDB" id="A0A1G6K8W6"/>
<gene>
    <name evidence="3" type="primary">ftcD</name>
    <name evidence="3" type="ORF">E4650_05310</name>
    <name evidence="2" type="ORF">SAMN04488588_0781</name>
</gene>
<evidence type="ECO:0000313" key="5">
    <source>
        <dbReference type="Proteomes" id="UP000297288"/>
    </source>
</evidence>
<dbReference type="GO" id="GO:0005542">
    <property type="term" value="F:folic acid binding"/>
    <property type="evidence" value="ECO:0007669"/>
    <property type="project" value="InterPro"/>
</dbReference>
<dbReference type="Proteomes" id="UP000199322">
    <property type="component" value="Unassembled WGS sequence"/>
</dbReference>
<dbReference type="Proteomes" id="UP000297288">
    <property type="component" value="Unassembled WGS sequence"/>
</dbReference>
<dbReference type="Pfam" id="PF07837">
    <property type="entry name" value="FTCD_N"/>
    <property type="match status" value="1"/>
</dbReference>
<sequence length="292" mass="33592">MKLLGAVPNISEGRNKELIDEIVKLAEKYDNIWILSTNMDEYYNRTMLSIAGKPICVENFLFDLTEFCSNNIDLNKHKGEHPRIGAVDVIPLIPIMDVSEKEASEIADRLSKRISNDLNIPIYSYEKSTNKNIRKHISYIRKGGFESLKEKMKDENWKPDYGPDKPHPKSGATIVGVRDFLINLDFYINSKNRWFAEQIRRELIMEIPGSFFLDKKSDKKYVISVNASVNDVNLIDLYFNIRKIIEHFECELEKIEIPTPLTSSILVNAFGQITGSKIENAKTIEEMIIKSL</sequence>
<dbReference type="InterPro" id="IPR012886">
    <property type="entry name" value="Formiminotransferase_N"/>
</dbReference>
<dbReference type="STRING" id="28234.SAMN04488588_0781"/>
<dbReference type="EMBL" id="SRME01000002">
    <property type="protein sequence ID" value="TGG88464.1"/>
    <property type="molecule type" value="Genomic_DNA"/>
</dbReference>